<dbReference type="Pfam" id="PF07769">
    <property type="entry name" value="PsiF_repeat"/>
    <property type="match status" value="2"/>
</dbReference>
<keyword evidence="2" id="KW-1185">Reference proteome</keyword>
<protein>
    <recommendedName>
        <fullName evidence="3">Phosphate starvation-inducible protein PsiF</fullName>
    </recommendedName>
</protein>
<name>A0A9P6WQT6_RHIOR</name>
<dbReference type="Proteomes" id="UP000716291">
    <property type="component" value="Unassembled WGS sequence"/>
</dbReference>
<dbReference type="InterPro" id="IPR011690">
    <property type="entry name" value="P_starv_induced_PsiF"/>
</dbReference>
<evidence type="ECO:0000313" key="2">
    <source>
        <dbReference type="Proteomes" id="UP000716291"/>
    </source>
</evidence>
<comment type="caution">
    <text evidence="1">The sequence shown here is derived from an EMBL/GenBank/DDBJ whole genome shotgun (WGS) entry which is preliminary data.</text>
</comment>
<dbReference type="EMBL" id="JAANQT010020726">
    <property type="protein sequence ID" value="KAG1270618.1"/>
    <property type="molecule type" value="Genomic_DNA"/>
</dbReference>
<accession>A0A9P6WQT6</accession>
<proteinExistence type="predicted"/>
<gene>
    <name evidence="1" type="ORF">G6F64_015636</name>
</gene>
<evidence type="ECO:0008006" key="3">
    <source>
        <dbReference type="Google" id="ProtNLM"/>
    </source>
</evidence>
<dbReference type="AlphaFoldDB" id="A0A9P6WQT6"/>
<reference evidence="1" key="1">
    <citation type="journal article" date="2020" name="Microb. Genom.">
        <title>Genetic diversity of clinical and environmental Mucorales isolates obtained from an investigation of mucormycosis cases among solid organ transplant recipients.</title>
        <authorList>
            <person name="Nguyen M.H."/>
            <person name="Kaul D."/>
            <person name="Muto C."/>
            <person name="Cheng S.J."/>
            <person name="Richter R.A."/>
            <person name="Bruno V.M."/>
            <person name="Liu G."/>
            <person name="Beyhan S."/>
            <person name="Sundermann A.J."/>
            <person name="Mounaud S."/>
            <person name="Pasculle A.W."/>
            <person name="Nierman W.C."/>
            <person name="Driscoll E."/>
            <person name="Cumbie R."/>
            <person name="Clancy C.J."/>
            <person name="Dupont C.L."/>
        </authorList>
    </citation>
    <scope>NUCLEOTIDE SEQUENCE</scope>
    <source>
        <strain evidence="1">GL11</strain>
    </source>
</reference>
<evidence type="ECO:0000313" key="1">
    <source>
        <dbReference type="EMBL" id="KAG1270618.1"/>
    </source>
</evidence>
<organism evidence="1 2">
    <name type="scientific">Rhizopus oryzae</name>
    <name type="common">Mucormycosis agent</name>
    <name type="synonym">Rhizopus arrhizus var. delemar</name>
    <dbReference type="NCBI Taxonomy" id="64495"/>
    <lineage>
        <taxon>Eukaryota</taxon>
        <taxon>Fungi</taxon>
        <taxon>Fungi incertae sedis</taxon>
        <taxon>Mucoromycota</taxon>
        <taxon>Mucoromycotina</taxon>
        <taxon>Mucoromycetes</taxon>
        <taxon>Mucorales</taxon>
        <taxon>Mucorineae</taxon>
        <taxon>Rhizopodaceae</taxon>
        <taxon>Rhizopus</taxon>
    </lineage>
</organism>
<sequence>MADCNKSATGKTGDDRKTYMSSCLKGEATAPAKQLTPQQQKMKDCNAKAGDQKLTGDARKTFMSTCLKG</sequence>